<gene>
    <name evidence="1" type="ORF">TNCV_2449911</name>
</gene>
<evidence type="ECO:0000313" key="2">
    <source>
        <dbReference type="Proteomes" id="UP000887159"/>
    </source>
</evidence>
<evidence type="ECO:0000313" key="1">
    <source>
        <dbReference type="EMBL" id="GFX90216.1"/>
    </source>
</evidence>
<name>A0A8X6REH0_TRICX</name>
<keyword evidence="2" id="KW-1185">Reference proteome</keyword>
<comment type="caution">
    <text evidence="1">The sequence shown here is derived from an EMBL/GenBank/DDBJ whole genome shotgun (WGS) entry which is preliminary data.</text>
</comment>
<reference evidence="1" key="1">
    <citation type="submission" date="2020-08" db="EMBL/GenBank/DDBJ databases">
        <title>Multicomponent nature underlies the extraordinary mechanical properties of spider dragline silk.</title>
        <authorList>
            <person name="Kono N."/>
            <person name="Nakamura H."/>
            <person name="Mori M."/>
            <person name="Yoshida Y."/>
            <person name="Ohtoshi R."/>
            <person name="Malay A.D."/>
            <person name="Moran D.A.P."/>
            <person name="Tomita M."/>
            <person name="Numata K."/>
            <person name="Arakawa K."/>
        </authorList>
    </citation>
    <scope>NUCLEOTIDE SEQUENCE</scope>
</reference>
<proteinExistence type="predicted"/>
<accession>A0A8X6REH0</accession>
<dbReference type="AlphaFoldDB" id="A0A8X6REH0"/>
<protein>
    <submittedName>
        <fullName evidence="1">Uncharacterized protein</fullName>
    </submittedName>
</protein>
<dbReference type="Proteomes" id="UP000887159">
    <property type="component" value="Unassembled WGS sequence"/>
</dbReference>
<sequence>MQAYLLGEKCFFQLCGKGSNRRKKPIITLSILDNHPSLERNNIWKINDSTELNPFPLTNKGLYVICSLLDSSSDYQWETLTRMEQCNEVSVWFKLILPLANDKQ</sequence>
<organism evidence="1 2">
    <name type="scientific">Trichonephila clavipes</name>
    <name type="common">Golden silk orbweaver</name>
    <name type="synonym">Nephila clavipes</name>
    <dbReference type="NCBI Taxonomy" id="2585209"/>
    <lineage>
        <taxon>Eukaryota</taxon>
        <taxon>Metazoa</taxon>
        <taxon>Ecdysozoa</taxon>
        <taxon>Arthropoda</taxon>
        <taxon>Chelicerata</taxon>
        <taxon>Arachnida</taxon>
        <taxon>Araneae</taxon>
        <taxon>Araneomorphae</taxon>
        <taxon>Entelegynae</taxon>
        <taxon>Araneoidea</taxon>
        <taxon>Nephilidae</taxon>
        <taxon>Trichonephila</taxon>
    </lineage>
</organism>
<dbReference type="EMBL" id="BMAU01021093">
    <property type="protein sequence ID" value="GFX90216.1"/>
    <property type="molecule type" value="Genomic_DNA"/>
</dbReference>